<dbReference type="Gene3D" id="1.20.1050.140">
    <property type="match status" value="1"/>
</dbReference>
<dbReference type="GO" id="GO:0005886">
    <property type="term" value="C:plasma membrane"/>
    <property type="evidence" value="ECO:0007669"/>
    <property type="project" value="TreeGrafter"/>
</dbReference>
<keyword evidence="3" id="KW-0479">Metal-binding</keyword>
<feature type="domain" description="4Fe-4S ferredoxin-type" evidence="7">
    <location>
        <begin position="13"/>
        <end position="45"/>
    </location>
</feature>
<accession>A0A497EPK9</accession>
<gene>
    <name evidence="8" type="ORF">DRJ31_06275</name>
</gene>
<dbReference type="InterPro" id="IPR004017">
    <property type="entry name" value="Cys_rich_dom"/>
</dbReference>
<sequence>MVTLKLKPLEEVKTEVLKALETCVNCKFCTAVCPLYEGWIREAAVGKTFAVYYIIKYNFPVGDELKDIVWYCTTCGRCEYTCKKLAGGVETVNTIENARRLLLHMYKLEPIKRHADILRDVQTYYNPYYTPNEKRWEWLPIDLPSKGEYLYFVGCTAAFRMQNVAKATVEVFKRLDIDLAKFSQEKCCCSVLLRTGFVEEAISIMEENLANLNNSNAKYIVTSCAGCYRALKVDYPKLVGDFNLELLHSAELAQKLMESGKLKLNGEKYKGKRITYHDPCHLGRHSNVYDAPRAILSSIPGVEFVEMPNNRENSMCCGCGGGFRSGFTPKSLDVAAKRLQEAKDLGVEILVTCCPFCELQLSQASKERGFNIKVVDLMELLAEITTK</sequence>
<evidence type="ECO:0000256" key="3">
    <source>
        <dbReference type="ARBA" id="ARBA00022723"/>
    </source>
</evidence>
<evidence type="ECO:0000313" key="8">
    <source>
        <dbReference type="EMBL" id="RLE48881.1"/>
    </source>
</evidence>
<dbReference type="AlphaFoldDB" id="A0A497EPK9"/>
<dbReference type="Gene3D" id="1.10.1060.10">
    <property type="entry name" value="Alpha-helical ferredoxin"/>
    <property type="match status" value="1"/>
</dbReference>
<dbReference type="PROSITE" id="PS51379">
    <property type="entry name" value="4FE4S_FER_2"/>
    <property type="match status" value="1"/>
</dbReference>
<dbReference type="EMBL" id="QMQV01000055">
    <property type="protein sequence ID" value="RLE48881.1"/>
    <property type="molecule type" value="Genomic_DNA"/>
</dbReference>
<evidence type="ECO:0000256" key="2">
    <source>
        <dbReference type="ARBA" id="ARBA00022485"/>
    </source>
</evidence>
<evidence type="ECO:0000256" key="4">
    <source>
        <dbReference type="ARBA" id="ARBA00023002"/>
    </source>
</evidence>
<dbReference type="PANTHER" id="PTHR43255">
    <property type="entry name" value="IRON-SULFUR-BINDING OXIDOREDUCTASE FADF-RELATED-RELATED"/>
    <property type="match status" value="1"/>
</dbReference>
<dbReference type="InterPro" id="IPR017896">
    <property type="entry name" value="4Fe4S_Fe-S-bd"/>
</dbReference>
<comment type="similarity">
    <text evidence="1">Belongs to the HdrC family.</text>
</comment>
<comment type="caution">
    <text evidence="8">The sequence shown here is derived from an EMBL/GenBank/DDBJ whole genome shotgun (WGS) entry which is preliminary data.</text>
</comment>
<evidence type="ECO:0000256" key="6">
    <source>
        <dbReference type="ARBA" id="ARBA00023014"/>
    </source>
</evidence>
<dbReference type="SUPFAM" id="SSF46548">
    <property type="entry name" value="alpha-helical ferredoxin"/>
    <property type="match status" value="1"/>
</dbReference>
<dbReference type="Proteomes" id="UP000278475">
    <property type="component" value="Unassembled WGS sequence"/>
</dbReference>
<dbReference type="GO" id="GO:0016491">
    <property type="term" value="F:oxidoreductase activity"/>
    <property type="evidence" value="ECO:0007669"/>
    <property type="project" value="UniProtKB-KW"/>
</dbReference>
<dbReference type="InterPro" id="IPR051460">
    <property type="entry name" value="HdrC_iron-sulfur_subunit"/>
</dbReference>
<keyword evidence="2" id="KW-0004">4Fe-4S</keyword>
<evidence type="ECO:0000256" key="5">
    <source>
        <dbReference type="ARBA" id="ARBA00023004"/>
    </source>
</evidence>
<keyword evidence="6" id="KW-0411">Iron-sulfur</keyword>
<dbReference type="GO" id="GO:0046872">
    <property type="term" value="F:metal ion binding"/>
    <property type="evidence" value="ECO:0007669"/>
    <property type="project" value="UniProtKB-KW"/>
</dbReference>
<name>A0A497EPK9_9CREN</name>
<dbReference type="InterPro" id="IPR017900">
    <property type="entry name" value="4Fe4S_Fe_S_CS"/>
</dbReference>
<dbReference type="GO" id="GO:0051539">
    <property type="term" value="F:4 iron, 4 sulfur cluster binding"/>
    <property type="evidence" value="ECO:0007669"/>
    <property type="project" value="UniProtKB-KW"/>
</dbReference>
<evidence type="ECO:0000256" key="1">
    <source>
        <dbReference type="ARBA" id="ARBA00007097"/>
    </source>
</evidence>
<proteinExistence type="inferred from homology"/>
<dbReference type="PANTHER" id="PTHR43255:SF1">
    <property type="entry name" value="IRON-SULFUR-BINDING OXIDOREDUCTASE FADF-RELATED"/>
    <property type="match status" value="1"/>
</dbReference>
<dbReference type="Pfam" id="PF02754">
    <property type="entry name" value="CCG"/>
    <property type="match status" value="2"/>
</dbReference>
<dbReference type="InterPro" id="IPR009051">
    <property type="entry name" value="Helical_ferredxn"/>
</dbReference>
<reference evidence="8 9" key="1">
    <citation type="submission" date="2018-06" db="EMBL/GenBank/DDBJ databases">
        <title>Extensive metabolic versatility and redundancy in microbially diverse, dynamic hydrothermal sediments.</title>
        <authorList>
            <person name="Dombrowski N."/>
            <person name="Teske A."/>
            <person name="Baker B.J."/>
        </authorList>
    </citation>
    <scope>NUCLEOTIDE SEQUENCE [LARGE SCALE GENOMIC DNA]</scope>
    <source>
        <strain evidence="8">B66_G16</strain>
    </source>
</reference>
<protein>
    <recommendedName>
        <fullName evidence="7">4Fe-4S ferredoxin-type domain-containing protein</fullName>
    </recommendedName>
</protein>
<dbReference type="PROSITE" id="PS00198">
    <property type="entry name" value="4FE4S_FER_1"/>
    <property type="match status" value="1"/>
</dbReference>
<keyword evidence="4" id="KW-0560">Oxidoreductase</keyword>
<evidence type="ECO:0000313" key="9">
    <source>
        <dbReference type="Proteomes" id="UP000278475"/>
    </source>
</evidence>
<organism evidence="8 9">
    <name type="scientific">Thermoproteota archaeon</name>
    <dbReference type="NCBI Taxonomy" id="2056631"/>
    <lineage>
        <taxon>Archaea</taxon>
        <taxon>Thermoproteota</taxon>
    </lineage>
</organism>
<dbReference type="Pfam" id="PF13183">
    <property type="entry name" value="Fer4_8"/>
    <property type="match status" value="1"/>
</dbReference>
<keyword evidence="5" id="KW-0408">Iron</keyword>
<evidence type="ECO:0000259" key="7">
    <source>
        <dbReference type="PROSITE" id="PS51379"/>
    </source>
</evidence>